<dbReference type="PANTHER" id="PTHR30151">
    <property type="entry name" value="ALKANE SULFONATE ABC TRANSPORTER-RELATED, MEMBRANE SUBUNIT"/>
    <property type="match status" value="1"/>
</dbReference>
<feature type="domain" description="ABC transmembrane type-1" evidence="10">
    <location>
        <begin position="95"/>
        <end position="275"/>
    </location>
</feature>
<feature type="transmembrane region" description="Helical" evidence="9">
    <location>
        <begin position="44"/>
        <end position="67"/>
    </location>
</feature>
<dbReference type="Gene3D" id="1.10.3720.10">
    <property type="entry name" value="MetI-like"/>
    <property type="match status" value="1"/>
</dbReference>
<protein>
    <submittedName>
        <fullName evidence="11">Sulfonate transport system permease protein</fullName>
    </submittedName>
</protein>
<feature type="transmembrane region" description="Helical" evidence="9">
    <location>
        <begin position="99"/>
        <end position="120"/>
    </location>
</feature>
<feature type="transmembrane region" description="Helical" evidence="9">
    <location>
        <begin position="201"/>
        <end position="218"/>
    </location>
</feature>
<evidence type="ECO:0000256" key="7">
    <source>
        <dbReference type="ARBA" id="ARBA00023136"/>
    </source>
</evidence>
<dbReference type="SUPFAM" id="SSF161098">
    <property type="entry name" value="MetI-like"/>
    <property type="match status" value="1"/>
</dbReference>
<dbReference type="CDD" id="cd06261">
    <property type="entry name" value="TM_PBP2"/>
    <property type="match status" value="1"/>
</dbReference>
<keyword evidence="7 9" id="KW-0472">Membrane</keyword>
<evidence type="ECO:0000313" key="12">
    <source>
        <dbReference type="Proteomes" id="UP000318529"/>
    </source>
</evidence>
<evidence type="ECO:0000259" key="10">
    <source>
        <dbReference type="PROSITE" id="PS50928"/>
    </source>
</evidence>
<dbReference type="FunFam" id="1.10.3720.10:FF:000003">
    <property type="entry name" value="Aliphatic sulfonate ABC transporter permease"/>
    <property type="match status" value="1"/>
</dbReference>
<dbReference type="GO" id="GO:0005886">
    <property type="term" value="C:plasma membrane"/>
    <property type="evidence" value="ECO:0007669"/>
    <property type="project" value="UniProtKB-SubCell"/>
</dbReference>
<dbReference type="EMBL" id="VITH01000003">
    <property type="protein sequence ID" value="TWA85567.1"/>
    <property type="molecule type" value="Genomic_DNA"/>
</dbReference>
<dbReference type="GO" id="GO:0042918">
    <property type="term" value="P:alkanesulfonate transmembrane transport"/>
    <property type="evidence" value="ECO:0007669"/>
    <property type="project" value="UniProtKB-ARBA"/>
</dbReference>
<keyword evidence="4" id="KW-1003">Cell membrane</keyword>
<sequence>MSAELASDARSAQRAGLRAGAKTGALRSRLGALAGVLPGVLGRAALYVALPVALLAAWQAAFALGYIRPILLPPPTRVGKAFVDLAASGDLFRHLGVSLLRVLEGFAIAALVGLPLGIGIGLSRTLDRLTDLIIQLTKPIPPIAWIPLAILWFGIGEAGKVYIIFLGAIFPILVNTIDGIRQTDHRHVELARVLEVTRRRFILQVVLPGALPNIMTGLRVGLMVAWICVVAAELIAASSGLGYLIMDARQMSQTDQVLVGMITIGAMGKLLDVVLRAAERRLITWKTTFSGS</sequence>
<comment type="caution">
    <text evidence="11">The sequence shown here is derived from an EMBL/GenBank/DDBJ whole genome shotgun (WGS) entry which is preliminary data.</text>
</comment>
<feature type="transmembrane region" description="Helical" evidence="9">
    <location>
        <begin position="132"/>
        <end position="155"/>
    </location>
</feature>
<evidence type="ECO:0000313" key="11">
    <source>
        <dbReference type="EMBL" id="TWA85567.1"/>
    </source>
</evidence>
<evidence type="ECO:0000256" key="4">
    <source>
        <dbReference type="ARBA" id="ARBA00022475"/>
    </source>
</evidence>
<reference evidence="11 12" key="1">
    <citation type="submission" date="2019-06" db="EMBL/GenBank/DDBJ databases">
        <title>Genomic Encyclopedia of Type Strains, Phase IV (KMG-V): Genome sequencing to study the core and pangenomes of soil and plant-associated prokaryotes.</title>
        <authorList>
            <person name="Whitman W."/>
        </authorList>
    </citation>
    <scope>NUCLEOTIDE SEQUENCE [LARGE SCALE GENOMIC DNA]</scope>
    <source>
        <strain evidence="11 12">BR 11650</strain>
    </source>
</reference>
<gene>
    <name evidence="11" type="ORF">FBZ83_103158</name>
</gene>
<dbReference type="PROSITE" id="PS50928">
    <property type="entry name" value="ABC_TM1"/>
    <property type="match status" value="1"/>
</dbReference>
<keyword evidence="6 9" id="KW-1133">Transmembrane helix</keyword>
<evidence type="ECO:0000256" key="3">
    <source>
        <dbReference type="ARBA" id="ARBA00022448"/>
    </source>
</evidence>
<keyword evidence="3 9" id="KW-0813">Transport</keyword>
<evidence type="ECO:0000256" key="1">
    <source>
        <dbReference type="ARBA" id="ARBA00004651"/>
    </source>
</evidence>
<name>A0A560CL80_AZOBR</name>
<comment type="similarity">
    <text evidence="2 9">Belongs to the binding-protein-dependent transport system permease family.</text>
</comment>
<dbReference type="PANTHER" id="PTHR30151:SF0">
    <property type="entry name" value="ABC TRANSPORTER PERMEASE PROTEIN MJ0413-RELATED"/>
    <property type="match status" value="1"/>
</dbReference>
<feature type="transmembrane region" description="Helical" evidence="9">
    <location>
        <begin position="161"/>
        <end position="180"/>
    </location>
</feature>
<dbReference type="Proteomes" id="UP000318529">
    <property type="component" value="Unassembled WGS sequence"/>
</dbReference>
<dbReference type="Pfam" id="PF00528">
    <property type="entry name" value="BPD_transp_1"/>
    <property type="match status" value="1"/>
</dbReference>
<evidence type="ECO:0000256" key="5">
    <source>
        <dbReference type="ARBA" id="ARBA00022692"/>
    </source>
</evidence>
<accession>A0A560CL80</accession>
<evidence type="ECO:0000256" key="8">
    <source>
        <dbReference type="ARBA" id="ARBA00056719"/>
    </source>
</evidence>
<organism evidence="11 12">
    <name type="scientific">Azospirillum brasilense</name>
    <dbReference type="NCBI Taxonomy" id="192"/>
    <lineage>
        <taxon>Bacteria</taxon>
        <taxon>Pseudomonadati</taxon>
        <taxon>Pseudomonadota</taxon>
        <taxon>Alphaproteobacteria</taxon>
        <taxon>Rhodospirillales</taxon>
        <taxon>Azospirillaceae</taxon>
        <taxon>Azospirillum</taxon>
    </lineage>
</organism>
<comment type="function">
    <text evidence="8">Probably part of an ABC transporter complex. Probably responsible for the translocation of the substrate across the membrane.</text>
</comment>
<evidence type="ECO:0000256" key="9">
    <source>
        <dbReference type="RuleBase" id="RU363032"/>
    </source>
</evidence>
<dbReference type="AlphaFoldDB" id="A0A560CL80"/>
<keyword evidence="5 9" id="KW-0812">Transmembrane</keyword>
<dbReference type="InterPro" id="IPR035906">
    <property type="entry name" value="MetI-like_sf"/>
</dbReference>
<feature type="transmembrane region" description="Helical" evidence="9">
    <location>
        <begin position="224"/>
        <end position="245"/>
    </location>
</feature>
<evidence type="ECO:0000256" key="2">
    <source>
        <dbReference type="ARBA" id="ARBA00009306"/>
    </source>
</evidence>
<dbReference type="InterPro" id="IPR000515">
    <property type="entry name" value="MetI-like"/>
</dbReference>
<evidence type="ECO:0000256" key="6">
    <source>
        <dbReference type="ARBA" id="ARBA00022989"/>
    </source>
</evidence>
<dbReference type="RefSeq" id="WP_145681885.1">
    <property type="nucleotide sequence ID" value="NZ_VITH01000003.1"/>
</dbReference>
<proteinExistence type="inferred from homology"/>
<comment type="subcellular location">
    <subcellularLocation>
        <location evidence="1 9">Cell membrane</location>
        <topology evidence="1 9">Multi-pass membrane protein</topology>
    </subcellularLocation>
</comment>